<comment type="similarity">
    <text evidence="1 4">Belongs to the PstS family.</text>
</comment>
<evidence type="ECO:0000256" key="1">
    <source>
        <dbReference type="ARBA" id="ARBA00008725"/>
    </source>
</evidence>
<evidence type="ECO:0000256" key="3">
    <source>
        <dbReference type="ARBA" id="ARBA00022592"/>
    </source>
</evidence>
<reference evidence="7" key="1">
    <citation type="journal article" date="2020" name="mSystems">
        <title>Genome- and Community-Level Interaction Insights into Carbon Utilization and Element Cycling Functions of Hydrothermarchaeota in Hydrothermal Sediment.</title>
        <authorList>
            <person name="Zhou Z."/>
            <person name="Liu Y."/>
            <person name="Xu W."/>
            <person name="Pan J."/>
            <person name="Luo Z.H."/>
            <person name="Li M."/>
        </authorList>
    </citation>
    <scope>NUCLEOTIDE SEQUENCE [LARGE SCALE GENOMIC DNA]</scope>
    <source>
        <strain evidence="7">SpSt-754</strain>
    </source>
</reference>
<proteinExistence type="inferred from homology"/>
<dbReference type="PANTHER" id="PTHR42996">
    <property type="entry name" value="PHOSPHATE-BINDING PROTEIN PSTS"/>
    <property type="match status" value="1"/>
</dbReference>
<accession>A0A7V3NUR5</accession>
<keyword evidence="2 4" id="KW-0813">Transport</keyword>
<evidence type="ECO:0000256" key="4">
    <source>
        <dbReference type="PIRNR" id="PIRNR002756"/>
    </source>
</evidence>
<protein>
    <recommendedName>
        <fullName evidence="4">Phosphate-binding protein</fullName>
    </recommendedName>
</protein>
<dbReference type="SUPFAM" id="SSF53850">
    <property type="entry name" value="Periplasmic binding protein-like II"/>
    <property type="match status" value="1"/>
</dbReference>
<dbReference type="Gene3D" id="3.40.190.10">
    <property type="entry name" value="Periplasmic binding protein-like II"/>
    <property type="match status" value="2"/>
</dbReference>
<keyword evidence="5" id="KW-0732">Signal</keyword>
<dbReference type="InterPro" id="IPR005673">
    <property type="entry name" value="ABC_phos-bd_PstS"/>
</dbReference>
<feature type="chain" id="PRO_5030851560" description="Phosphate-binding protein" evidence="5">
    <location>
        <begin position="21"/>
        <end position="342"/>
    </location>
</feature>
<dbReference type="PANTHER" id="PTHR42996:SF1">
    <property type="entry name" value="PHOSPHATE-BINDING PROTEIN PSTS"/>
    <property type="match status" value="1"/>
</dbReference>
<organism evidence="7">
    <name type="scientific">candidate division WOR-3 bacterium</name>
    <dbReference type="NCBI Taxonomy" id="2052148"/>
    <lineage>
        <taxon>Bacteria</taxon>
        <taxon>Bacteria division WOR-3</taxon>
    </lineage>
</organism>
<feature type="signal peptide" evidence="5">
    <location>
        <begin position="1"/>
        <end position="20"/>
    </location>
</feature>
<dbReference type="NCBIfam" id="TIGR00975">
    <property type="entry name" value="3a0107s03"/>
    <property type="match status" value="1"/>
</dbReference>
<dbReference type="EMBL" id="DTGD01000051">
    <property type="protein sequence ID" value="HGB35519.1"/>
    <property type="molecule type" value="Genomic_DNA"/>
</dbReference>
<comment type="caution">
    <text evidence="7">The sequence shown here is derived from an EMBL/GenBank/DDBJ whole genome shotgun (WGS) entry which is preliminary data.</text>
</comment>
<feature type="domain" description="PBP" evidence="6">
    <location>
        <begin position="21"/>
        <end position="303"/>
    </location>
</feature>
<dbReference type="GO" id="GO:0043190">
    <property type="term" value="C:ATP-binding cassette (ABC) transporter complex"/>
    <property type="evidence" value="ECO:0007669"/>
    <property type="project" value="InterPro"/>
</dbReference>
<keyword evidence="3 4" id="KW-0592">Phosphate transport</keyword>
<name>A0A7V3NUR5_UNCW3</name>
<evidence type="ECO:0000256" key="2">
    <source>
        <dbReference type="ARBA" id="ARBA00022448"/>
    </source>
</evidence>
<dbReference type="AlphaFoldDB" id="A0A7V3NUR5"/>
<gene>
    <name evidence="7" type="primary">pstS</name>
    <name evidence="7" type="ORF">ENV38_01265</name>
</gene>
<sequence length="342" mass="37569">MVKKLLLGTLLLVLTGLAGAQGVELTGAGATFPYPLYSKMFDVYYQTTGVKVNYQAIGSGGGIQQLIAKTVDFAGSDAPMTAEEESKAGSEVLHIPTCLGAVVVTFNLKGINKLKLTPDIIADMYLGNIKYWNDPRIQKINPDIKLPKLPVTPVYRSDGSGTTFVFSDYLTKADIKWAEKIGRGKTLNWPKGVGGKGNAGVAALVNQIEGAVGYVELAYAKQNKMPVALIKNKKGNFVKPDIESISKAADVKIPEHLKVSITDTENPEGYPISSFTWILVYKDLSYLKDKKKAQELYKLLYWMTHEGQHYTKELDYAPLPQSVVKIIEKNLTTLTFEGKKLQ</sequence>
<dbReference type="GO" id="GO:0035435">
    <property type="term" value="P:phosphate ion transmembrane transport"/>
    <property type="evidence" value="ECO:0007669"/>
    <property type="project" value="InterPro"/>
</dbReference>
<evidence type="ECO:0000313" key="7">
    <source>
        <dbReference type="EMBL" id="HGB35519.1"/>
    </source>
</evidence>
<evidence type="ECO:0000256" key="5">
    <source>
        <dbReference type="SAM" id="SignalP"/>
    </source>
</evidence>
<dbReference type="CDD" id="cd13565">
    <property type="entry name" value="PBP2_PstS"/>
    <property type="match status" value="1"/>
</dbReference>
<dbReference type="GO" id="GO:0042301">
    <property type="term" value="F:phosphate ion binding"/>
    <property type="evidence" value="ECO:0007669"/>
    <property type="project" value="InterPro"/>
</dbReference>
<dbReference type="InterPro" id="IPR024370">
    <property type="entry name" value="PBP_domain"/>
</dbReference>
<evidence type="ECO:0000259" key="6">
    <source>
        <dbReference type="Pfam" id="PF12849"/>
    </source>
</evidence>
<dbReference type="PIRSF" id="PIRSF002756">
    <property type="entry name" value="PstS"/>
    <property type="match status" value="1"/>
</dbReference>
<dbReference type="Pfam" id="PF12849">
    <property type="entry name" value="PBP_like_2"/>
    <property type="match status" value="1"/>
</dbReference>
<dbReference type="InterPro" id="IPR050962">
    <property type="entry name" value="Phosphate-bind_PstS"/>
</dbReference>